<accession>A0ABS6JRH5</accession>
<evidence type="ECO:0000313" key="2">
    <source>
        <dbReference type="EMBL" id="MBU9721157.1"/>
    </source>
</evidence>
<organism evidence="2 3">
    <name type="scientific">Evansella alkalicola</name>
    <dbReference type="NCBI Taxonomy" id="745819"/>
    <lineage>
        <taxon>Bacteria</taxon>
        <taxon>Bacillati</taxon>
        <taxon>Bacillota</taxon>
        <taxon>Bacilli</taxon>
        <taxon>Bacillales</taxon>
        <taxon>Bacillaceae</taxon>
        <taxon>Evansella</taxon>
    </lineage>
</organism>
<dbReference type="Pfam" id="PF10732">
    <property type="entry name" value="DUF2524"/>
    <property type="match status" value="1"/>
</dbReference>
<keyword evidence="3" id="KW-1185">Reference proteome</keyword>
<feature type="coiled-coil region" evidence="1">
    <location>
        <begin position="5"/>
        <end position="32"/>
    </location>
</feature>
<evidence type="ECO:0000256" key="1">
    <source>
        <dbReference type="SAM" id="Coils"/>
    </source>
</evidence>
<sequence>MNHNSGQIENYINKVKNTIENAQKELAEVKMIRENDPTEFSYLLHELQELQQEMPMYIQQASPVEKEKLLEAKEYLQYTQEVMEKGI</sequence>
<proteinExistence type="predicted"/>
<dbReference type="Proteomes" id="UP000790580">
    <property type="component" value="Unassembled WGS sequence"/>
</dbReference>
<dbReference type="RefSeq" id="WP_088076180.1">
    <property type="nucleotide sequence ID" value="NZ_JAHQCR010000030.1"/>
</dbReference>
<dbReference type="EMBL" id="JAHQCR010000030">
    <property type="protein sequence ID" value="MBU9721157.1"/>
    <property type="molecule type" value="Genomic_DNA"/>
</dbReference>
<comment type="caution">
    <text evidence="2">The sequence shown here is derived from an EMBL/GenBank/DDBJ whole genome shotgun (WGS) entry which is preliminary data.</text>
</comment>
<protein>
    <submittedName>
        <fullName evidence="2">DUF2524 family protein</fullName>
    </submittedName>
</protein>
<reference evidence="2 3" key="1">
    <citation type="submission" date="2021-06" db="EMBL/GenBank/DDBJ databases">
        <title>Bacillus sp. RD4P76, an endophyte from a halophyte.</title>
        <authorList>
            <person name="Sun J.-Q."/>
        </authorList>
    </citation>
    <scope>NUCLEOTIDE SEQUENCE [LARGE SCALE GENOMIC DNA]</scope>
    <source>
        <strain evidence="2 3">JCM 17098</strain>
    </source>
</reference>
<name>A0ABS6JRH5_9BACI</name>
<evidence type="ECO:0000313" key="3">
    <source>
        <dbReference type="Proteomes" id="UP000790580"/>
    </source>
</evidence>
<dbReference type="InterPro" id="IPR019668">
    <property type="entry name" value="Uncharacterised_YtzC"/>
</dbReference>
<keyword evidence="1" id="KW-0175">Coiled coil</keyword>
<gene>
    <name evidence="2" type="ORF">KS407_06815</name>
</gene>